<keyword evidence="6" id="KW-1185">Reference proteome</keyword>
<dbReference type="Pfam" id="PF06985">
    <property type="entry name" value="HET"/>
    <property type="match status" value="1"/>
</dbReference>
<feature type="signal peptide" evidence="3">
    <location>
        <begin position="1"/>
        <end position="24"/>
    </location>
</feature>
<evidence type="ECO:0000256" key="3">
    <source>
        <dbReference type="SAM" id="SignalP"/>
    </source>
</evidence>
<gene>
    <name evidence="5" type="ORF">E0Z10_g3758</name>
</gene>
<dbReference type="InterPro" id="IPR036770">
    <property type="entry name" value="Ankyrin_rpt-contain_sf"/>
</dbReference>
<dbReference type="SUPFAM" id="SSF48403">
    <property type="entry name" value="Ankyrin repeat"/>
    <property type="match status" value="1"/>
</dbReference>
<dbReference type="Pfam" id="PF12796">
    <property type="entry name" value="Ank_2"/>
    <property type="match status" value="2"/>
</dbReference>
<feature type="repeat" description="ANK" evidence="1">
    <location>
        <begin position="778"/>
        <end position="810"/>
    </location>
</feature>
<feature type="repeat" description="ANK" evidence="1">
    <location>
        <begin position="712"/>
        <end position="744"/>
    </location>
</feature>
<feature type="repeat" description="ANK" evidence="1">
    <location>
        <begin position="877"/>
        <end position="909"/>
    </location>
</feature>
<keyword evidence="3" id="KW-0732">Signal</keyword>
<proteinExistence type="predicted"/>
<evidence type="ECO:0000313" key="5">
    <source>
        <dbReference type="EMBL" id="TGJ85007.1"/>
    </source>
</evidence>
<dbReference type="PANTHER" id="PTHR10622:SF10">
    <property type="entry name" value="HET DOMAIN-CONTAINING PROTEIN"/>
    <property type="match status" value="1"/>
</dbReference>
<dbReference type="Proteomes" id="UP000297716">
    <property type="component" value="Unassembled WGS sequence"/>
</dbReference>
<reference evidence="5 6" key="1">
    <citation type="submission" date="2019-03" db="EMBL/GenBank/DDBJ databases">
        <title>Draft genome sequence of Xylaria hypoxylon DSM 108379, a ubiquitous saprotrophic-parasitic fungi on hardwood.</title>
        <authorList>
            <person name="Buettner E."/>
            <person name="Leonhardt S."/>
            <person name="Gebauer A.M."/>
            <person name="Liers C."/>
            <person name="Hofrichter M."/>
            <person name="Kellner H."/>
        </authorList>
    </citation>
    <scope>NUCLEOTIDE SEQUENCE [LARGE SCALE GENOMIC DNA]</scope>
    <source>
        <strain evidence="5 6">DSM 108379</strain>
    </source>
</reference>
<feature type="domain" description="Heterokaryon incompatibility" evidence="4">
    <location>
        <begin position="38"/>
        <end position="123"/>
    </location>
</feature>
<evidence type="ECO:0000313" key="6">
    <source>
        <dbReference type="Proteomes" id="UP000297716"/>
    </source>
</evidence>
<dbReference type="SMART" id="SM00248">
    <property type="entry name" value="ANK"/>
    <property type="match status" value="6"/>
</dbReference>
<name>A0A4Z0YMN9_9PEZI</name>
<dbReference type="Pfam" id="PF13637">
    <property type="entry name" value="Ank_4"/>
    <property type="match status" value="1"/>
</dbReference>
<protein>
    <recommendedName>
        <fullName evidence="4">Heterokaryon incompatibility domain-containing protein</fullName>
    </recommendedName>
</protein>
<dbReference type="STRING" id="37992.A0A4Z0YMN9"/>
<dbReference type="PROSITE" id="PS50088">
    <property type="entry name" value="ANK_REPEAT"/>
    <property type="match status" value="6"/>
</dbReference>
<keyword evidence="1" id="KW-0040">ANK repeat</keyword>
<feature type="repeat" description="ANK" evidence="1">
    <location>
        <begin position="844"/>
        <end position="876"/>
    </location>
</feature>
<evidence type="ECO:0000256" key="1">
    <source>
        <dbReference type="PROSITE-ProRule" id="PRU00023"/>
    </source>
</evidence>
<accession>A0A4Z0YMN9</accession>
<evidence type="ECO:0000259" key="4">
    <source>
        <dbReference type="Pfam" id="PF06985"/>
    </source>
</evidence>
<feature type="repeat" description="ANK" evidence="1">
    <location>
        <begin position="811"/>
        <end position="843"/>
    </location>
</feature>
<comment type="caution">
    <text evidence="5">The sequence shown here is derived from an EMBL/GenBank/DDBJ whole genome shotgun (WGS) entry which is preliminary data.</text>
</comment>
<evidence type="ECO:0000256" key="2">
    <source>
        <dbReference type="SAM" id="Coils"/>
    </source>
</evidence>
<dbReference type="EMBL" id="SKBN01000054">
    <property type="protein sequence ID" value="TGJ85007.1"/>
    <property type="molecule type" value="Genomic_DNA"/>
</dbReference>
<dbReference type="InterPro" id="IPR010730">
    <property type="entry name" value="HET"/>
</dbReference>
<dbReference type="Gene3D" id="1.25.40.20">
    <property type="entry name" value="Ankyrin repeat-containing domain"/>
    <property type="match status" value="3"/>
</dbReference>
<dbReference type="PRINTS" id="PR01415">
    <property type="entry name" value="ANKYRIN"/>
</dbReference>
<feature type="coiled-coil region" evidence="2">
    <location>
        <begin position="573"/>
        <end position="607"/>
    </location>
</feature>
<sequence>MVLCPGCLLILKLAVRLINVTTKALEHFVDDSKDPPPYAILSHTWGADDEEISFQELQGSKKNRGLGQYKFDQCCSQAIRDGLSYVWIDTCCIDKTNSTELSEAINSMFKWYKNAQVCYAYLCDVDIGEDPQKPESSFWKSRWFQRGWTLQELLAPAAVTFYDTKWNELGTKHSLESPLFHITRIPEIYLLGNFPLHDASVAQRMSWAAGRVTKRKEDLAYCLLGIFGITMSMIYGEGAEAFMRLQKKIASRIGDDSILAWNFGNYSSTNKPSKALSVGALASSPSCFANSSHITSIDPRRSAFGSPRTRGTILSVRRCLHKNSLGQCFVILQCQQEGQGVVGIPVEARPGGDFNYIRLDGQPAILLPEDVSQTNPEDVRILVSHSEAYNTETRYSFYIENTIGKDLKLIEVTPHSNWQQGKSTFFINDDAGPGRLRRIWTMFRYQQGISGDFILVLDIILRKSKPQVRHHVMICDRGVELDEIRNHFAIFDWRDLNKHIASNGALNLEATISRGKFGKSDMFVVRLLQVERASDTYNVTEALHRFKREQEVVAYWKLYHQLDIEDKSLDNLIQNQQKEIDLTRKQLAKLEEEMITLQKGQRKLRQVQKIAAPLDYEPDAMRDMLPKQAQALRTRFDQRYRDIDLAEETFQDWNEAVAKEIVRRLPSEERKSYEWDPEPAHRFILAAARLGYESPFRQLAKRGLDVNIATREGASLIAIAAIHGHKLIVQALLILGADIRRVDEDAWSALHDASYSGNADITRLLLDYGAETEAKDKAGWTALMYAAQYGHEAVIQALVEHGAEIEAKDKAGWTALMYAAQHGHKAVIQVLVDYGAETETKDNAGWTPLMIAAQYGHEAVIQVLVEHGAEIEAKNLVAGTALMIAAKNGEQGITKQLLDFGANKGATDNMGRTARDWATEKRREAIVELLDS</sequence>
<feature type="chain" id="PRO_5021497374" description="Heterokaryon incompatibility domain-containing protein" evidence="3">
    <location>
        <begin position="25"/>
        <end position="932"/>
    </location>
</feature>
<keyword evidence="2" id="KW-0175">Coiled coil</keyword>
<dbReference type="PANTHER" id="PTHR10622">
    <property type="entry name" value="HET DOMAIN-CONTAINING PROTEIN"/>
    <property type="match status" value="1"/>
</dbReference>
<organism evidence="5 6">
    <name type="scientific">Xylaria hypoxylon</name>
    <dbReference type="NCBI Taxonomy" id="37992"/>
    <lineage>
        <taxon>Eukaryota</taxon>
        <taxon>Fungi</taxon>
        <taxon>Dikarya</taxon>
        <taxon>Ascomycota</taxon>
        <taxon>Pezizomycotina</taxon>
        <taxon>Sordariomycetes</taxon>
        <taxon>Xylariomycetidae</taxon>
        <taxon>Xylariales</taxon>
        <taxon>Xylariaceae</taxon>
        <taxon>Xylaria</taxon>
    </lineage>
</organism>
<dbReference type="InterPro" id="IPR002110">
    <property type="entry name" value="Ankyrin_rpt"/>
</dbReference>
<dbReference type="PROSITE" id="PS50297">
    <property type="entry name" value="ANK_REP_REGION"/>
    <property type="match status" value="4"/>
</dbReference>
<dbReference type="OrthoDB" id="194358at2759"/>
<dbReference type="AlphaFoldDB" id="A0A4Z0YMN9"/>
<feature type="repeat" description="ANK" evidence="1">
    <location>
        <begin position="745"/>
        <end position="777"/>
    </location>
</feature>